<reference evidence="1" key="1">
    <citation type="submission" date="2023-04" db="EMBL/GenBank/DDBJ databases">
        <authorList>
            <person name="Vijverberg K."/>
            <person name="Xiong W."/>
            <person name="Schranz E."/>
        </authorList>
    </citation>
    <scope>NUCLEOTIDE SEQUENCE</scope>
</reference>
<sequence length="143" mass="16132">MYLCISSPCKSRFLFFPMADDHLLSPLLCRRCYNLKKGHRPPLLQTRKETLAIFHILSTRSSTTCRSIFVDAPTAAQCSTSSPLNLCSKFRPSLSLSNNVDTKTPKKQSEKSNCTITNSRICHLKSEIQGEIGIRVVDPRDRD</sequence>
<keyword evidence="2" id="KW-1185">Reference proteome</keyword>
<dbReference type="EMBL" id="OX465084">
    <property type="protein sequence ID" value="CAI9299723.1"/>
    <property type="molecule type" value="Genomic_DNA"/>
</dbReference>
<evidence type="ECO:0000313" key="1">
    <source>
        <dbReference type="EMBL" id="CAI9299723.1"/>
    </source>
</evidence>
<dbReference type="AlphaFoldDB" id="A0AA35ZVM8"/>
<dbReference type="Proteomes" id="UP001177003">
    <property type="component" value="Chromosome 8"/>
</dbReference>
<proteinExistence type="predicted"/>
<gene>
    <name evidence="1" type="ORF">LSALG_LOCUS38415</name>
</gene>
<evidence type="ECO:0000313" key="2">
    <source>
        <dbReference type="Proteomes" id="UP001177003"/>
    </source>
</evidence>
<name>A0AA35ZVM8_LACSI</name>
<protein>
    <submittedName>
        <fullName evidence="1">Uncharacterized protein</fullName>
    </submittedName>
</protein>
<accession>A0AA35ZVM8</accession>
<organism evidence="1 2">
    <name type="scientific">Lactuca saligna</name>
    <name type="common">Willowleaf lettuce</name>
    <dbReference type="NCBI Taxonomy" id="75948"/>
    <lineage>
        <taxon>Eukaryota</taxon>
        <taxon>Viridiplantae</taxon>
        <taxon>Streptophyta</taxon>
        <taxon>Embryophyta</taxon>
        <taxon>Tracheophyta</taxon>
        <taxon>Spermatophyta</taxon>
        <taxon>Magnoliopsida</taxon>
        <taxon>eudicotyledons</taxon>
        <taxon>Gunneridae</taxon>
        <taxon>Pentapetalae</taxon>
        <taxon>asterids</taxon>
        <taxon>campanulids</taxon>
        <taxon>Asterales</taxon>
        <taxon>Asteraceae</taxon>
        <taxon>Cichorioideae</taxon>
        <taxon>Cichorieae</taxon>
        <taxon>Lactucinae</taxon>
        <taxon>Lactuca</taxon>
    </lineage>
</organism>